<organism evidence="2 3">
    <name type="scientific">Antarcticimicrobium sediminis</name>
    <dbReference type="NCBI Taxonomy" id="2546227"/>
    <lineage>
        <taxon>Bacteria</taxon>
        <taxon>Pseudomonadati</taxon>
        <taxon>Pseudomonadota</taxon>
        <taxon>Alphaproteobacteria</taxon>
        <taxon>Rhodobacterales</taxon>
        <taxon>Paracoccaceae</taxon>
        <taxon>Antarcticimicrobium</taxon>
    </lineage>
</organism>
<sequence length="547" mass="59825">MANKPKLLDRFGNPVQRMQLTQEVAAPTIGGVRSPISGYPADGLNPLRLAAILREADLGDPLRYLELAETIEERDPHYLGVIGTRKRSVSQIEITVKPGGESPADENMAEMVRNWLDRDELADEIFDILDALGKGYSFTEIIWERSEGQWMPSRLEWRDPRWFRFERHNLATPLLIDENGQERPLDGFKFIFAAMKAKSGLVARSGLARVASWGWMFKAYTQRDWAIFTQTYGQPLRVGKFGAGASEADRDTLFRAVSNIAGDCAAIIPESMTIDFIEGGNIGAAHQLYLERSDWLDKQISKAVLGQTATTDAVTGGLGSGKEHREVQEDIERADCIKLAAILNRDLIRPWVQLEYGPQKVYPRLVIARPDEEDLAAFSTALAPLVERGLRVRQSEIRAKFGLSAPDDGDEILGPSPQSDPKPQVAPPGTGDISLQSAVKYPFNTLSGRAGPLTALAAEGASAGRSASEAPEELLSDRLAKEAAPHMEAMLGQIEAMMGAARSIEEFREMLLAGFPDLDADDLVQVMAQALTAADLGGRAAVEQESG</sequence>
<name>A0A4R5F0E4_9RHOB</name>
<dbReference type="InterPro" id="IPR009279">
    <property type="entry name" value="Portal_Mu"/>
</dbReference>
<evidence type="ECO:0000313" key="2">
    <source>
        <dbReference type="EMBL" id="TDE40935.1"/>
    </source>
</evidence>
<dbReference type="EMBL" id="SMFP01000001">
    <property type="protein sequence ID" value="TDE40935.1"/>
    <property type="molecule type" value="Genomic_DNA"/>
</dbReference>
<dbReference type="Proteomes" id="UP000294662">
    <property type="component" value="Unassembled WGS sequence"/>
</dbReference>
<comment type="caution">
    <text evidence="2">The sequence shown here is derived from an EMBL/GenBank/DDBJ whole genome shotgun (WGS) entry which is preliminary data.</text>
</comment>
<evidence type="ECO:0000313" key="3">
    <source>
        <dbReference type="Proteomes" id="UP000294662"/>
    </source>
</evidence>
<dbReference type="OrthoDB" id="9797300at2"/>
<protein>
    <submittedName>
        <fullName evidence="2">DUF935 domain-containing protein</fullName>
    </submittedName>
</protein>
<reference evidence="2 3" key="1">
    <citation type="submission" date="2019-03" db="EMBL/GenBank/DDBJ databases">
        <authorList>
            <person name="Zhang S."/>
        </authorList>
    </citation>
    <scope>NUCLEOTIDE SEQUENCE [LARGE SCALE GENOMIC DNA]</scope>
    <source>
        <strain evidence="2 3">S4J41</strain>
    </source>
</reference>
<dbReference type="Pfam" id="PF06074">
    <property type="entry name" value="Portal_Mu"/>
    <property type="match status" value="1"/>
</dbReference>
<dbReference type="AlphaFoldDB" id="A0A4R5F0E4"/>
<dbReference type="RefSeq" id="WP_132826925.1">
    <property type="nucleotide sequence ID" value="NZ_SMFP01000001.1"/>
</dbReference>
<accession>A0A4R5F0E4</accession>
<keyword evidence="3" id="KW-1185">Reference proteome</keyword>
<proteinExistence type="predicted"/>
<gene>
    <name evidence="2" type="ORF">E1B25_01605</name>
</gene>
<evidence type="ECO:0000256" key="1">
    <source>
        <dbReference type="SAM" id="MobiDB-lite"/>
    </source>
</evidence>
<feature type="region of interest" description="Disordered" evidence="1">
    <location>
        <begin position="401"/>
        <end position="431"/>
    </location>
</feature>